<evidence type="ECO:0000313" key="2">
    <source>
        <dbReference type="EMBL" id="SQB16222.1"/>
    </source>
</evidence>
<dbReference type="PROSITE" id="PS51257">
    <property type="entry name" value="PROKAR_LIPOPROTEIN"/>
    <property type="match status" value="1"/>
</dbReference>
<gene>
    <name evidence="2" type="primary">lacE_2</name>
    <name evidence="2" type="ORF">NCTC11224_05327</name>
</gene>
<dbReference type="PANTHER" id="PTHR43649">
    <property type="entry name" value="ARABINOSE-BINDING PROTEIN-RELATED"/>
    <property type="match status" value="1"/>
</dbReference>
<dbReference type="AlphaFoldDB" id="A0A2X2UD10"/>
<dbReference type="EMBL" id="UAVW01000019">
    <property type="protein sequence ID" value="SQB16222.1"/>
    <property type="molecule type" value="Genomic_DNA"/>
</dbReference>
<organism evidence="2 3">
    <name type="scientific">Enterocloster clostridioformis</name>
    <dbReference type="NCBI Taxonomy" id="1531"/>
    <lineage>
        <taxon>Bacteria</taxon>
        <taxon>Bacillati</taxon>
        <taxon>Bacillota</taxon>
        <taxon>Clostridia</taxon>
        <taxon>Lachnospirales</taxon>
        <taxon>Lachnospiraceae</taxon>
        <taxon>Enterocloster</taxon>
    </lineage>
</organism>
<protein>
    <submittedName>
        <fullName evidence="2">Extracellular solute-binding protein</fullName>
    </submittedName>
</protein>
<evidence type="ECO:0000256" key="1">
    <source>
        <dbReference type="SAM" id="SignalP"/>
    </source>
</evidence>
<sequence>MKVNKVLAVVLSAAIVVMTACGGNSSTSGTSGTSSEDDSNKLTVWAWDQSFNIYAMKEAEKIYQKEHPDFSIDISEVGWDDMQTKLATIVGSGDYSSLPDILLMQDFAYQKYVTTYPDLFQDLTDSGIDFSQFASSKLENSVVDERNYGVPFDNGTEIAAYRTDILEKAGYTLKDLTDIDWNRFIEIGKDVLAKTGYSLVSLQANASDLIYQMMQSAGLETWNDDGSPYLAGNEGLKKCIEIYKEGVDAGVIRVVNSWDEYIATFTSGTTCGVINGCWIMASIQSSDSQSGLWGITNMPSIPGISTATNYSNQGGSTWAITKNCKKTALATDFLASTFAGSIELYETILPNSGALTTYIPAGESNVYSEPQEFYGGQPVFSLITDFASKTPSVKLGVYYTEENRALATVLSNVVAGADIDSELANAENTVIFDMGQ</sequence>
<feature type="signal peptide" evidence="1">
    <location>
        <begin position="1"/>
        <end position="22"/>
    </location>
</feature>
<dbReference type="SUPFAM" id="SSF53850">
    <property type="entry name" value="Periplasmic binding protein-like II"/>
    <property type="match status" value="1"/>
</dbReference>
<name>A0A2X2UD10_9FIRM</name>
<feature type="chain" id="PRO_5016002421" evidence="1">
    <location>
        <begin position="23"/>
        <end position="436"/>
    </location>
</feature>
<proteinExistence type="predicted"/>
<dbReference type="Pfam" id="PF13416">
    <property type="entry name" value="SBP_bac_8"/>
    <property type="match status" value="1"/>
</dbReference>
<dbReference type="InterPro" id="IPR050490">
    <property type="entry name" value="Bact_solute-bd_prot1"/>
</dbReference>
<reference evidence="2 3" key="1">
    <citation type="submission" date="2018-06" db="EMBL/GenBank/DDBJ databases">
        <authorList>
            <consortium name="Pathogen Informatics"/>
            <person name="Doyle S."/>
        </authorList>
    </citation>
    <scope>NUCLEOTIDE SEQUENCE [LARGE SCALE GENOMIC DNA]</scope>
    <source>
        <strain evidence="2 3">NCTC11224</strain>
    </source>
</reference>
<dbReference type="Proteomes" id="UP000251853">
    <property type="component" value="Unassembled WGS sequence"/>
</dbReference>
<keyword evidence="1" id="KW-0732">Signal</keyword>
<accession>A0A2X2UD10</accession>
<dbReference type="Gene3D" id="3.40.190.10">
    <property type="entry name" value="Periplasmic binding protein-like II"/>
    <property type="match status" value="1"/>
</dbReference>
<dbReference type="RefSeq" id="WP_112483203.1">
    <property type="nucleotide sequence ID" value="NZ_JAIWZC010000001.1"/>
</dbReference>
<dbReference type="PANTHER" id="PTHR43649:SF32">
    <property type="entry name" value="SUGAR BINDING SECRETED PROTEIN"/>
    <property type="match status" value="1"/>
</dbReference>
<keyword evidence="3" id="KW-1185">Reference proteome</keyword>
<evidence type="ECO:0000313" key="3">
    <source>
        <dbReference type="Proteomes" id="UP000251853"/>
    </source>
</evidence>
<dbReference type="InterPro" id="IPR006059">
    <property type="entry name" value="SBP"/>
</dbReference>